<dbReference type="InterPro" id="IPR013325">
    <property type="entry name" value="RNA_pol_sigma_r2"/>
</dbReference>
<dbReference type="PANTHER" id="PTHR43133">
    <property type="entry name" value="RNA POLYMERASE ECF-TYPE SIGMA FACTO"/>
    <property type="match status" value="1"/>
</dbReference>
<name>A0A1G5LMB1_9BACL</name>
<evidence type="ECO:0000256" key="4">
    <source>
        <dbReference type="ARBA" id="ARBA00023163"/>
    </source>
</evidence>
<proteinExistence type="inferred from homology"/>
<dbReference type="GO" id="GO:0016987">
    <property type="term" value="F:sigma factor activity"/>
    <property type="evidence" value="ECO:0007669"/>
    <property type="project" value="UniProtKB-KW"/>
</dbReference>
<dbReference type="InterPro" id="IPR013324">
    <property type="entry name" value="RNA_pol_sigma_r3/r4-like"/>
</dbReference>
<evidence type="ECO:0000256" key="2">
    <source>
        <dbReference type="ARBA" id="ARBA00023015"/>
    </source>
</evidence>
<keyword evidence="4" id="KW-0804">Transcription</keyword>
<dbReference type="InterPro" id="IPR039425">
    <property type="entry name" value="RNA_pol_sigma-70-like"/>
</dbReference>
<dbReference type="Gene3D" id="1.10.10.10">
    <property type="entry name" value="Winged helix-like DNA-binding domain superfamily/Winged helix DNA-binding domain"/>
    <property type="match status" value="1"/>
</dbReference>
<dbReference type="NCBIfam" id="TIGR02937">
    <property type="entry name" value="sigma70-ECF"/>
    <property type="match status" value="1"/>
</dbReference>
<dbReference type="CDD" id="cd06171">
    <property type="entry name" value="Sigma70_r4"/>
    <property type="match status" value="1"/>
</dbReference>
<keyword evidence="8" id="KW-1185">Reference proteome</keyword>
<accession>A0A1G5LMB1</accession>
<feature type="domain" description="RNA polymerase sigma factor 70 region 4 type 2" evidence="6">
    <location>
        <begin position="132"/>
        <end position="183"/>
    </location>
</feature>
<evidence type="ECO:0000256" key="3">
    <source>
        <dbReference type="ARBA" id="ARBA00023082"/>
    </source>
</evidence>
<evidence type="ECO:0000313" key="7">
    <source>
        <dbReference type="EMBL" id="SCZ13956.1"/>
    </source>
</evidence>
<dbReference type="GO" id="GO:0003677">
    <property type="term" value="F:DNA binding"/>
    <property type="evidence" value="ECO:0007669"/>
    <property type="project" value="InterPro"/>
</dbReference>
<comment type="similarity">
    <text evidence="1">Belongs to the sigma-70 factor family. ECF subfamily.</text>
</comment>
<reference evidence="8" key="1">
    <citation type="submission" date="2016-10" db="EMBL/GenBank/DDBJ databases">
        <authorList>
            <person name="Varghese N."/>
            <person name="Submissions S."/>
        </authorList>
    </citation>
    <scope>NUCLEOTIDE SEQUENCE [LARGE SCALE GENOMIC DNA]</scope>
    <source>
        <strain evidence="8">BL9</strain>
    </source>
</reference>
<dbReference type="EMBL" id="FMVM01000031">
    <property type="protein sequence ID" value="SCZ13956.1"/>
    <property type="molecule type" value="Genomic_DNA"/>
</dbReference>
<dbReference type="InterPro" id="IPR014284">
    <property type="entry name" value="RNA_pol_sigma-70_dom"/>
</dbReference>
<evidence type="ECO:0000259" key="5">
    <source>
        <dbReference type="Pfam" id="PF04542"/>
    </source>
</evidence>
<keyword evidence="2" id="KW-0805">Transcription regulation</keyword>
<dbReference type="InterPro" id="IPR007627">
    <property type="entry name" value="RNA_pol_sigma70_r2"/>
</dbReference>
<dbReference type="GO" id="GO:0006352">
    <property type="term" value="P:DNA-templated transcription initiation"/>
    <property type="evidence" value="ECO:0007669"/>
    <property type="project" value="InterPro"/>
</dbReference>
<dbReference type="SUPFAM" id="SSF88946">
    <property type="entry name" value="Sigma2 domain of RNA polymerase sigma factors"/>
    <property type="match status" value="1"/>
</dbReference>
<dbReference type="RefSeq" id="WP_090924901.1">
    <property type="nucleotide sequence ID" value="NZ_FMVM01000031.1"/>
</dbReference>
<dbReference type="STRING" id="582692.SAMN05720606_1314"/>
<keyword evidence="3" id="KW-0731">Sigma factor</keyword>
<dbReference type="Gene3D" id="1.10.1740.10">
    <property type="match status" value="1"/>
</dbReference>
<evidence type="ECO:0000313" key="8">
    <source>
        <dbReference type="Proteomes" id="UP000198538"/>
    </source>
</evidence>
<sequence>MDYSFLAEAQTINNDTLASLMHDYGNDVWNYVYFLTRNTEQADDLSQEVFVRAYTGIANYRGDCSIKTWLLTITRNTTFTYRKSRFFRSSLWGETLSLESDQGDQFGSRKTMRERSVYPSAEIEVIRKVHINEIWDIVLALPEKFREILLLHLRYELTTVEIADMLRISQGTVKSRLSRAKDKVRKQWEERSE</sequence>
<dbReference type="InterPro" id="IPR013249">
    <property type="entry name" value="RNA_pol_sigma70_r4_t2"/>
</dbReference>
<evidence type="ECO:0000259" key="6">
    <source>
        <dbReference type="Pfam" id="PF08281"/>
    </source>
</evidence>
<organism evidence="7 8">
    <name type="scientific">Paenibacillus polysaccharolyticus</name>
    <dbReference type="NCBI Taxonomy" id="582692"/>
    <lineage>
        <taxon>Bacteria</taxon>
        <taxon>Bacillati</taxon>
        <taxon>Bacillota</taxon>
        <taxon>Bacilli</taxon>
        <taxon>Bacillales</taxon>
        <taxon>Paenibacillaceae</taxon>
        <taxon>Paenibacillus</taxon>
    </lineage>
</organism>
<dbReference type="SUPFAM" id="SSF88659">
    <property type="entry name" value="Sigma3 and sigma4 domains of RNA polymerase sigma factors"/>
    <property type="match status" value="1"/>
</dbReference>
<protein>
    <submittedName>
        <fullName evidence="7">RNA polymerase sigma-70 factor, ECF subfamily</fullName>
    </submittedName>
</protein>
<dbReference type="Pfam" id="PF04542">
    <property type="entry name" value="Sigma70_r2"/>
    <property type="match status" value="1"/>
</dbReference>
<dbReference type="Pfam" id="PF08281">
    <property type="entry name" value="Sigma70_r4_2"/>
    <property type="match status" value="1"/>
</dbReference>
<dbReference type="Proteomes" id="UP000198538">
    <property type="component" value="Unassembled WGS sequence"/>
</dbReference>
<dbReference type="AlphaFoldDB" id="A0A1G5LMB1"/>
<evidence type="ECO:0000256" key="1">
    <source>
        <dbReference type="ARBA" id="ARBA00010641"/>
    </source>
</evidence>
<gene>
    <name evidence="7" type="ORF">SAMN05720606_1314</name>
</gene>
<dbReference type="PANTHER" id="PTHR43133:SF46">
    <property type="entry name" value="RNA POLYMERASE SIGMA-70 FACTOR ECF SUBFAMILY"/>
    <property type="match status" value="1"/>
</dbReference>
<feature type="domain" description="RNA polymerase sigma-70 region 2" evidence="5">
    <location>
        <begin position="20"/>
        <end position="84"/>
    </location>
</feature>
<dbReference type="InterPro" id="IPR036388">
    <property type="entry name" value="WH-like_DNA-bd_sf"/>
</dbReference>